<comment type="subcellular location">
    <subcellularLocation>
        <location evidence="1">Periplasm</location>
    </subcellularLocation>
</comment>
<dbReference type="OrthoDB" id="9802127at2"/>
<dbReference type="RefSeq" id="WP_012876256.1">
    <property type="nucleotide sequence ID" value="NC_013526.1"/>
</dbReference>
<evidence type="ECO:0000256" key="5">
    <source>
        <dbReference type="ARBA" id="ARBA00022764"/>
    </source>
</evidence>
<dbReference type="PROSITE" id="PS51257">
    <property type="entry name" value="PROKAR_LIPOPROTEIN"/>
    <property type="match status" value="1"/>
</dbReference>
<accession>D1CHK4</accession>
<dbReference type="PANTHER" id="PTHR30368:SF2">
    <property type="entry name" value="SULFATE-BINDING PROTEIN"/>
    <property type="match status" value="1"/>
</dbReference>
<proteinExistence type="inferred from homology"/>
<evidence type="ECO:0000313" key="7">
    <source>
        <dbReference type="EMBL" id="ACZ43225.1"/>
    </source>
</evidence>
<dbReference type="GO" id="GO:1902358">
    <property type="term" value="P:sulfate transmembrane transport"/>
    <property type="evidence" value="ECO:0007669"/>
    <property type="project" value="InterPro"/>
</dbReference>
<name>D1CHK4_THET1</name>
<dbReference type="Gene3D" id="3.40.190.10">
    <property type="entry name" value="Periplasmic binding protein-like II"/>
    <property type="match status" value="2"/>
</dbReference>
<dbReference type="NCBIfam" id="TIGR00971">
    <property type="entry name" value="3a0106s03"/>
    <property type="match status" value="1"/>
</dbReference>
<dbReference type="SUPFAM" id="SSF53850">
    <property type="entry name" value="Periplasmic binding protein-like II"/>
    <property type="match status" value="1"/>
</dbReference>
<organism evidence="7 8">
    <name type="scientific">Thermobaculum terrenum (strain ATCC BAA-798 / CCMEE 7001 / YNP1)</name>
    <dbReference type="NCBI Taxonomy" id="525904"/>
    <lineage>
        <taxon>Bacteria</taxon>
        <taxon>Bacillati</taxon>
        <taxon>Chloroflexota</taxon>
        <taxon>Chloroflexia</taxon>
        <taxon>Candidatus Thermobaculales</taxon>
        <taxon>Candidatus Thermobaculaceae</taxon>
        <taxon>Thermobaculum</taxon>
    </lineage>
</organism>
<dbReference type="AlphaFoldDB" id="D1CHK4"/>
<comment type="similarity">
    <text evidence="2">Belongs to the prokaryotic sulfate-binding protein family.</text>
</comment>
<dbReference type="EMBL" id="CP001826">
    <property type="protein sequence ID" value="ACZ43225.1"/>
    <property type="molecule type" value="Genomic_DNA"/>
</dbReference>
<dbReference type="GO" id="GO:0140104">
    <property type="term" value="F:molecular carrier activity"/>
    <property type="evidence" value="ECO:0007669"/>
    <property type="project" value="InterPro"/>
</dbReference>
<evidence type="ECO:0000256" key="6">
    <source>
        <dbReference type="SAM" id="SignalP"/>
    </source>
</evidence>
<feature type="signal peptide" evidence="6">
    <location>
        <begin position="1"/>
        <end position="26"/>
    </location>
</feature>
<dbReference type="HOGENOM" id="CLU_055615_0_1_0"/>
<dbReference type="Pfam" id="PF13531">
    <property type="entry name" value="SBP_bac_11"/>
    <property type="match status" value="1"/>
</dbReference>
<keyword evidence="8" id="KW-1185">Reference proteome</keyword>
<dbReference type="STRING" id="525904.Tter_2326"/>
<evidence type="ECO:0000256" key="2">
    <source>
        <dbReference type="ARBA" id="ARBA00006099"/>
    </source>
</evidence>
<sequence>MRKILSYLLLGALLVVGLVGCGQQTAAGGGDVKLTLVAYSTPKEAYDEIIPAFQKTEAGKGVTFSTSYGASGAQSRAVASGLQADVVAFSLAPDIDRLVKAGIVSQDWHKDQYKGMVTDSVVVLAVRPGNPKHIKGWDDLIKPGIEVVTPNPFTSGGARWNIMAAYGSQIKAGKSEQEAEQYLKQLFDHVQVQDNSGRESLQTFLNGKDDVAITYENEAINAKQKGEKLDYVVPDQTILIENPVAVTKTTKHPDKAKAFVDFLRSEEAQKIFGQKGYRPVVKSVLSQFDYPTPSGLFTIDDLGGWDTVTQKFFDPEKGVVAEIEKAKGVSVESK</sequence>
<dbReference type="KEGG" id="ttr:Tter_2326"/>
<evidence type="ECO:0000313" key="8">
    <source>
        <dbReference type="Proteomes" id="UP000000323"/>
    </source>
</evidence>
<keyword evidence="4 6" id="KW-0732">Signal</keyword>
<evidence type="ECO:0000256" key="3">
    <source>
        <dbReference type="ARBA" id="ARBA00022448"/>
    </source>
</evidence>
<dbReference type="Proteomes" id="UP000000323">
    <property type="component" value="Chromosome 2"/>
</dbReference>
<feature type="chain" id="PRO_5003022030" evidence="6">
    <location>
        <begin position="27"/>
        <end position="334"/>
    </location>
</feature>
<dbReference type="GO" id="GO:0042597">
    <property type="term" value="C:periplasmic space"/>
    <property type="evidence" value="ECO:0007669"/>
    <property type="project" value="UniProtKB-SubCell"/>
</dbReference>
<evidence type="ECO:0000256" key="4">
    <source>
        <dbReference type="ARBA" id="ARBA00022729"/>
    </source>
</evidence>
<gene>
    <name evidence="7" type="ordered locus">Tter_2326</name>
</gene>
<keyword evidence="3" id="KW-0813">Transport</keyword>
<dbReference type="InterPro" id="IPR005669">
    <property type="entry name" value="Thiosulph/SO4-bd"/>
</dbReference>
<keyword evidence="5" id="KW-0574">Periplasm</keyword>
<evidence type="ECO:0000256" key="1">
    <source>
        <dbReference type="ARBA" id="ARBA00004418"/>
    </source>
</evidence>
<reference evidence="8" key="1">
    <citation type="journal article" date="2010" name="Stand. Genomic Sci.">
        <title>Complete genome sequence of 'Thermobaculum terrenum' type strain (YNP1).</title>
        <authorList>
            <person name="Kiss H."/>
            <person name="Cleland D."/>
            <person name="Lapidus A."/>
            <person name="Lucas S."/>
            <person name="Glavina Del Rio T."/>
            <person name="Nolan M."/>
            <person name="Tice H."/>
            <person name="Han C."/>
            <person name="Goodwin L."/>
            <person name="Pitluck S."/>
            <person name="Liolios K."/>
            <person name="Ivanova N."/>
            <person name="Mavromatis K."/>
            <person name="Ovchinnikova G."/>
            <person name="Pati A."/>
            <person name="Chen A."/>
            <person name="Palaniappan K."/>
            <person name="Land M."/>
            <person name="Hauser L."/>
            <person name="Chang Y."/>
            <person name="Jeffries C."/>
            <person name="Lu M."/>
            <person name="Brettin T."/>
            <person name="Detter J."/>
            <person name="Goker M."/>
            <person name="Tindall B."/>
            <person name="Beck B."/>
            <person name="McDermott T."/>
            <person name="Woyke T."/>
            <person name="Bristow J."/>
            <person name="Eisen J."/>
            <person name="Markowitz V."/>
            <person name="Hugenholtz P."/>
            <person name="Kyrpides N."/>
            <person name="Klenk H."/>
            <person name="Cheng J."/>
        </authorList>
    </citation>
    <scope>NUCLEOTIDE SEQUENCE [LARGE SCALE GENOMIC DNA]</scope>
    <source>
        <strain evidence="8">ATCC BAA-798 / YNP1</strain>
    </source>
</reference>
<protein>
    <submittedName>
        <fullName evidence="7">Sulfate ABC transporter, periplasmic sulfate-binding protein</fullName>
    </submittedName>
</protein>
<dbReference type="PANTHER" id="PTHR30368">
    <property type="entry name" value="SULFATE-BINDING PROTEIN"/>
    <property type="match status" value="1"/>
</dbReference>
<dbReference type="eggNOG" id="COG1613">
    <property type="taxonomic scope" value="Bacteria"/>
</dbReference>